<gene>
    <name evidence="2" type="ORF">SCHPADRAFT_659731</name>
</gene>
<dbReference type="EMBL" id="KQ086155">
    <property type="protein sequence ID" value="KLO07186.1"/>
    <property type="molecule type" value="Genomic_DNA"/>
</dbReference>
<dbReference type="InParanoid" id="A0A0H2RQU5"/>
<keyword evidence="3" id="KW-1185">Reference proteome</keyword>
<dbReference type="AlphaFoldDB" id="A0A0H2RQU5"/>
<protein>
    <submittedName>
        <fullName evidence="2">Uncharacterized protein</fullName>
    </submittedName>
</protein>
<name>A0A0H2RQU5_9AGAM</name>
<evidence type="ECO:0000313" key="3">
    <source>
        <dbReference type="Proteomes" id="UP000053477"/>
    </source>
</evidence>
<evidence type="ECO:0000256" key="1">
    <source>
        <dbReference type="SAM" id="Phobius"/>
    </source>
</evidence>
<keyword evidence="1" id="KW-0812">Transmembrane</keyword>
<organism evidence="2 3">
    <name type="scientific">Schizopora paradoxa</name>
    <dbReference type="NCBI Taxonomy" id="27342"/>
    <lineage>
        <taxon>Eukaryota</taxon>
        <taxon>Fungi</taxon>
        <taxon>Dikarya</taxon>
        <taxon>Basidiomycota</taxon>
        <taxon>Agaricomycotina</taxon>
        <taxon>Agaricomycetes</taxon>
        <taxon>Hymenochaetales</taxon>
        <taxon>Schizoporaceae</taxon>
        <taxon>Schizopora</taxon>
    </lineage>
</organism>
<feature type="transmembrane region" description="Helical" evidence="1">
    <location>
        <begin position="40"/>
        <end position="61"/>
    </location>
</feature>
<keyword evidence="1" id="KW-0472">Membrane</keyword>
<dbReference type="Proteomes" id="UP000053477">
    <property type="component" value="Unassembled WGS sequence"/>
</dbReference>
<keyword evidence="1" id="KW-1133">Transmembrane helix</keyword>
<reference evidence="2 3" key="1">
    <citation type="submission" date="2015-04" db="EMBL/GenBank/DDBJ databases">
        <title>Complete genome sequence of Schizopora paradoxa KUC8140, a cosmopolitan wood degrader in East Asia.</title>
        <authorList>
            <consortium name="DOE Joint Genome Institute"/>
            <person name="Min B."/>
            <person name="Park H."/>
            <person name="Jang Y."/>
            <person name="Kim J.-J."/>
            <person name="Kim K.H."/>
            <person name="Pangilinan J."/>
            <person name="Lipzen A."/>
            <person name="Riley R."/>
            <person name="Grigoriev I.V."/>
            <person name="Spatafora J.W."/>
            <person name="Choi I.-G."/>
        </authorList>
    </citation>
    <scope>NUCLEOTIDE SEQUENCE [LARGE SCALE GENOMIC DNA]</scope>
    <source>
        <strain evidence="2 3">KUC8140</strain>
    </source>
</reference>
<evidence type="ECO:0000313" key="2">
    <source>
        <dbReference type="EMBL" id="KLO07186.1"/>
    </source>
</evidence>
<accession>A0A0H2RQU5</accession>
<feature type="transmembrane region" description="Helical" evidence="1">
    <location>
        <begin position="81"/>
        <end position="102"/>
    </location>
</feature>
<sequence length="106" mass="11395">MSDLEEELATVFSSMQPILENMVYEITRSIKIQSVENQRYVNHTVIATFLSGVTASVLQIVGAPSSDTNDSNLSVAVLTSLFSSLIISSASAALSLLSISWIQTIV</sequence>
<proteinExistence type="predicted"/>